<organism evidence="2 3">
    <name type="scientific">Methylocaldum marinum</name>
    <dbReference type="NCBI Taxonomy" id="1432792"/>
    <lineage>
        <taxon>Bacteria</taxon>
        <taxon>Pseudomonadati</taxon>
        <taxon>Pseudomonadota</taxon>
        <taxon>Gammaproteobacteria</taxon>
        <taxon>Methylococcales</taxon>
        <taxon>Methylococcaceae</taxon>
        <taxon>Methylocaldum</taxon>
    </lineage>
</organism>
<dbReference type="Pfam" id="PF06552">
    <property type="entry name" value="TOM20_plant"/>
    <property type="match status" value="1"/>
</dbReference>
<accession>A0A250KU06</accession>
<dbReference type="RefSeq" id="WP_119630395.1">
    <property type="nucleotide sequence ID" value="NZ_AP017928.1"/>
</dbReference>
<name>A0A250KU06_9GAMM</name>
<feature type="chain" id="PRO_5012445287" evidence="1">
    <location>
        <begin position="23"/>
        <end position="199"/>
    </location>
</feature>
<evidence type="ECO:0000256" key="1">
    <source>
        <dbReference type="SAM" id="SignalP"/>
    </source>
</evidence>
<feature type="signal peptide" evidence="1">
    <location>
        <begin position="1"/>
        <end position="22"/>
    </location>
</feature>
<protein>
    <submittedName>
        <fullName evidence="2">Uncharacterized protein</fullName>
    </submittedName>
</protein>
<sequence length="199" mass="22120">MMSMKRLLSVLVLASISAHGFAADVIYLKGAEAKDALAKYETALGQNPDDFEALKSAGIILHQLSRTAPDKQRVETAEQYLKKAQKLHPEDQEVAGWLGSVITMKALFETDPGKQTFFVKSGTRLLDKAVQKDPDNLVVRLTRAYNSMELPVFLKRTSFAVVDFKHYLALCESRECPAEHLADARGKLAEAEKILAENR</sequence>
<reference evidence="2 3" key="1">
    <citation type="submission" date="2016-12" db="EMBL/GenBank/DDBJ databases">
        <title>Genome sequencing of Methylocaldum marinum.</title>
        <authorList>
            <person name="Takeuchi M."/>
            <person name="Kamagata Y."/>
            <person name="Hiraoka S."/>
            <person name="Oshima K."/>
            <person name="Hattori M."/>
            <person name="Iwasaki W."/>
        </authorList>
    </citation>
    <scope>NUCLEOTIDE SEQUENCE [LARGE SCALE GENOMIC DNA]</scope>
    <source>
        <strain evidence="2 3">S8</strain>
    </source>
</reference>
<dbReference type="KEGG" id="mmai:sS8_3195"/>
<dbReference type="OrthoDB" id="5564720at2"/>
<keyword evidence="3" id="KW-1185">Reference proteome</keyword>
<gene>
    <name evidence="2" type="ORF">sS8_3195</name>
</gene>
<dbReference type="Proteomes" id="UP000266313">
    <property type="component" value="Chromosome"/>
</dbReference>
<dbReference type="AlphaFoldDB" id="A0A250KU06"/>
<dbReference type="SUPFAM" id="SSF48452">
    <property type="entry name" value="TPR-like"/>
    <property type="match status" value="1"/>
</dbReference>
<evidence type="ECO:0000313" key="2">
    <source>
        <dbReference type="EMBL" id="BBA35138.1"/>
    </source>
</evidence>
<proteinExistence type="predicted"/>
<keyword evidence="1" id="KW-0732">Signal</keyword>
<dbReference type="InterPro" id="IPR011990">
    <property type="entry name" value="TPR-like_helical_dom_sf"/>
</dbReference>
<evidence type="ECO:0000313" key="3">
    <source>
        <dbReference type="Proteomes" id="UP000266313"/>
    </source>
</evidence>
<dbReference type="Gene3D" id="1.25.40.10">
    <property type="entry name" value="Tetratricopeptide repeat domain"/>
    <property type="match status" value="1"/>
</dbReference>
<dbReference type="EMBL" id="AP017928">
    <property type="protein sequence ID" value="BBA35138.1"/>
    <property type="molecule type" value="Genomic_DNA"/>
</dbReference>